<sequence>MCLNGLFLRKGQKTHTTYPDVPQRLFRYVTLTSYDYRAKTTYLKTMYKRLTGNEIAFFS</sequence>
<dbReference type="HOGENOM" id="CLU_2953695_0_0_10"/>
<reference evidence="1 2" key="1">
    <citation type="journal article" date="2012" name="J. Bacteriol.">
        <title>Genome Sequence of Fibrella aestuarina BUZ 2T, a Filamentous Marine Bacterium.</title>
        <authorList>
            <person name="Filippini M."/>
            <person name="Qi W."/>
            <person name="Blom J."/>
            <person name="Goesmann A."/>
            <person name="Smits T.H."/>
            <person name="Bagheri H.C."/>
        </authorList>
    </citation>
    <scope>NUCLEOTIDE SEQUENCE [LARGE SCALE GENOMIC DNA]</scope>
    <source>
        <strain evidence="2">BUZ 2T</strain>
    </source>
</reference>
<dbReference type="Proteomes" id="UP000011058">
    <property type="component" value="Chromosome"/>
</dbReference>
<dbReference type="AlphaFoldDB" id="I0KAB2"/>
<evidence type="ECO:0000313" key="1">
    <source>
        <dbReference type="EMBL" id="CCH01065.1"/>
    </source>
</evidence>
<dbReference type="EMBL" id="HE796683">
    <property type="protein sequence ID" value="CCH01065.1"/>
    <property type="molecule type" value="Genomic_DNA"/>
</dbReference>
<accession>I0KAB2</accession>
<proteinExistence type="predicted"/>
<gene>
    <name evidence="1" type="ORF">FAES_3056</name>
</gene>
<evidence type="ECO:0000313" key="2">
    <source>
        <dbReference type="Proteomes" id="UP000011058"/>
    </source>
</evidence>
<dbReference type="KEGG" id="fae:FAES_3056"/>
<dbReference type="STRING" id="1166018.FAES_3056"/>
<protein>
    <submittedName>
        <fullName evidence="1">Uncharacterized protein</fullName>
    </submittedName>
</protein>
<organism evidence="1 2">
    <name type="scientific">Fibrella aestuarina BUZ 2</name>
    <dbReference type="NCBI Taxonomy" id="1166018"/>
    <lineage>
        <taxon>Bacteria</taxon>
        <taxon>Pseudomonadati</taxon>
        <taxon>Bacteroidota</taxon>
        <taxon>Cytophagia</taxon>
        <taxon>Cytophagales</taxon>
        <taxon>Spirosomataceae</taxon>
        <taxon>Fibrella</taxon>
    </lineage>
</organism>
<name>I0KAB2_9BACT</name>
<keyword evidence="2" id="KW-1185">Reference proteome</keyword>